<accession>A0ACC4C5F8</accession>
<dbReference type="Proteomes" id="UP000309997">
    <property type="component" value="Unassembled WGS sequence"/>
</dbReference>
<protein>
    <submittedName>
        <fullName evidence="1">Uncharacterized protein</fullName>
    </submittedName>
</protein>
<name>A0ACC4C5F8_POPAL</name>
<reference evidence="1 2" key="1">
    <citation type="journal article" date="2024" name="Plant Biotechnol. J.">
        <title>Genome and CRISPR/Cas9 system of a widespread forest tree (Populus alba) in the world.</title>
        <authorList>
            <person name="Liu Y.J."/>
            <person name="Jiang P.F."/>
            <person name="Han X.M."/>
            <person name="Li X.Y."/>
            <person name="Wang H.M."/>
            <person name="Wang Y.J."/>
            <person name="Wang X.X."/>
            <person name="Zeng Q.Y."/>
        </authorList>
    </citation>
    <scope>NUCLEOTIDE SEQUENCE [LARGE SCALE GENOMIC DNA]</scope>
    <source>
        <strain evidence="2">cv. PAL-ZL1</strain>
    </source>
</reference>
<gene>
    <name evidence="1" type="ORF">D5086_013344</name>
</gene>
<sequence>MVVMSSSEISLSLILSKDFYVAFSSIYVIISKSIRLPGNAQQKLPKPQLNGSSQSTENGSMDALKLTSIELDLVEIKELEGSEFVAEEVDAVLDLEVGLESGS</sequence>
<organism evidence="1 2">
    <name type="scientific">Populus alba</name>
    <name type="common">White poplar</name>
    <dbReference type="NCBI Taxonomy" id="43335"/>
    <lineage>
        <taxon>Eukaryota</taxon>
        <taxon>Viridiplantae</taxon>
        <taxon>Streptophyta</taxon>
        <taxon>Embryophyta</taxon>
        <taxon>Tracheophyta</taxon>
        <taxon>Spermatophyta</taxon>
        <taxon>Magnoliopsida</taxon>
        <taxon>eudicotyledons</taxon>
        <taxon>Gunneridae</taxon>
        <taxon>Pentapetalae</taxon>
        <taxon>rosids</taxon>
        <taxon>fabids</taxon>
        <taxon>Malpighiales</taxon>
        <taxon>Salicaceae</taxon>
        <taxon>Saliceae</taxon>
        <taxon>Populus</taxon>
    </lineage>
</organism>
<evidence type="ECO:0000313" key="1">
    <source>
        <dbReference type="EMBL" id="KAL3586477.1"/>
    </source>
</evidence>
<dbReference type="EMBL" id="RCHU02000006">
    <property type="protein sequence ID" value="KAL3586477.1"/>
    <property type="molecule type" value="Genomic_DNA"/>
</dbReference>
<proteinExistence type="predicted"/>
<evidence type="ECO:0000313" key="2">
    <source>
        <dbReference type="Proteomes" id="UP000309997"/>
    </source>
</evidence>
<comment type="caution">
    <text evidence="1">The sequence shown here is derived from an EMBL/GenBank/DDBJ whole genome shotgun (WGS) entry which is preliminary data.</text>
</comment>
<keyword evidence="2" id="KW-1185">Reference proteome</keyword>